<evidence type="ECO:0000313" key="3">
    <source>
        <dbReference type="Proteomes" id="UP000011115"/>
    </source>
</evidence>
<proteinExistence type="predicted"/>
<feature type="compositionally biased region" description="Basic and acidic residues" evidence="1">
    <location>
        <begin position="170"/>
        <end position="180"/>
    </location>
</feature>
<sequence>MTQLDILAKNVMGSGTKSVNVIGIGGEHPDEAQFEALYNEEVNFLANQERVFLSNYPKQDGNPGWNRDDRWRDRDREWRDSSQVWFGDSPTGSASLPAIDSPASISELEDDQLLQARREELRFELLHDPSRISEPQIPTPPDSAPAPPPTQTVVQAPPAQGPPPRSLNRLKAEGLRTILE</sequence>
<evidence type="ECO:0008006" key="4">
    <source>
        <dbReference type="Google" id="ProtNLM"/>
    </source>
</evidence>
<reference evidence="2" key="2">
    <citation type="submission" date="2015-06" db="UniProtKB">
        <authorList>
            <consortium name="EnsemblPlants"/>
        </authorList>
    </citation>
    <scope>IDENTIFICATION</scope>
    <source>
        <strain evidence="2">DM1-3 516 R44</strain>
    </source>
</reference>
<dbReference type="PaxDb" id="4113-PGSC0003DMT400097549"/>
<keyword evidence="3" id="KW-1185">Reference proteome</keyword>
<feature type="compositionally biased region" description="Pro residues" evidence="1">
    <location>
        <begin position="137"/>
        <end position="150"/>
    </location>
</feature>
<feature type="region of interest" description="Disordered" evidence="1">
    <location>
        <begin position="126"/>
        <end position="180"/>
    </location>
</feature>
<dbReference type="HOGENOM" id="CLU_029307_6_1_1"/>
<organism evidence="2 3">
    <name type="scientific">Solanum tuberosum</name>
    <name type="common">Potato</name>
    <dbReference type="NCBI Taxonomy" id="4113"/>
    <lineage>
        <taxon>Eukaryota</taxon>
        <taxon>Viridiplantae</taxon>
        <taxon>Streptophyta</taxon>
        <taxon>Embryophyta</taxon>
        <taxon>Tracheophyta</taxon>
        <taxon>Spermatophyta</taxon>
        <taxon>Magnoliopsida</taxon>
        <taxon>eudicotyledons</taxon>
        <taxon>Gunneridae</taxon>
        <taxon>Pentapetalae</taxon>
        <taxon>asterids</taxon>
        <taxon>lamiids</taxon>
        <taxon>Solanales</taxon>
        <taxon>Solanaceae</taxon>
        <taxon>Solanoideae</taxon>
        <taxon>Solaneae</taxon>
        <taxon>Solanum</taxon>
    </lineage>
</organism>
<evidence type="ECO:0000256" key="1">
    <source>
        <dbReference type="SAM" id="MobiDB-lite"/>
    </source>
</evidence>
<evidence type="ECO:0000313" key="2">
    <source>
        <dbReference type="EnsemblPlants" id="PGSC0003DMT400097549"/>
    </source>
</evidence>
<protein>
    <recommendedName>
        <fullName evidence="4">Integrase core domain containing protein</fullName>
    </recommendedName>
</protein>
<dbReference type="EnsemblPlants" id="PGSC0003DMT400097549">
    <property type="protein sequence ID" value="PGSC0003DMT400097549"/>
    <property type="gene ID" value="PGSC0003DMG400047120"/>
</dbReference>
<dbReference type="Gramene" id="PGSC0003DMT400097549">
    <property type="protein sequence ID" value="PGSC0003DMT400097549"/>
    <property type="gene ID" value="PGSC0003DMG400047120"/>
</dbReference>
<accession>M1E0V7</accession>
<dbReference type="Proteomes" id="UP000011115">
    <property type="component" value="Unassembled WGS sequence"/>
</dbReference>
<reference evidence="3" key="1">
    <citation type="journal article" date="2011" name="Nature">
        <title>Genome sequence and analysis of the tuber crop potato.</title>
        <authorList>
            <consortium name="The Potato Genome Sequencing Consortium"/>
        </authorList>
    </citation>
    <scope>NUCLEOTIDE SEQUENCE [LARGE SCALE GENOMIC DNA]</scope>
    <source>
        <strain evidence="3">cv. DM1-3 516 R44</strain>
    </source>
</reference>
<dbReference type="AlphaFoldDB" id="M1E0V7"/>
<dbReference type="InParanoid" id="M1E0V7"/>
<name>M1E0V7_SOLTU</name>